<comment type="caution">
    <text evidence="2">The sequence shown here is derived from an EMBL/GenBank/DDBJ whole genome shotgun (WGS) entry which is preliminary data.</text>
</comment>
<gene>
    <name evidence="2" type="ORF">JWV37_09515</name>
</gene>
<keyword evidence="3" id="KW-1185">Reference proteome</keyword>
<dbReference type="Proteomes" id="UP000703590">
    <property type="component" value="Unassembled WGS sequence"/>
</dbReference>
<reference evidence="2 3" key="1">
    <citation type="submission" date="2021-02" db="EMBL/GenBank/DDBJ databases">
        <title>Sulfurospirillum tamanensis sp. nov.</title>
        <authorList>
            <person name="Frolova A."/>
            <person name="Merkel A."/>
            <person name="Slobodkin A."/>
        </authorList>
    </citation>
    <scope>NUCLEOTIDE SEQUENCE [LARGE SCALE GENOMIC DNA]</scope>
    <source>
        <strain evidence="2 3">T05b</strain>
    </source>
</reference>
<dbReference type="PROSITE" id="PS51186">
    <property type="entry name" value="GNAT"/>
    <property type="match status" value="1"/>
</dbReference>
<dbReference type="CDD" id="cd04301">
    <property type="entry name" value="NAT_SF"/>
    <property type="match status" value="1"/>
</dbReference>
<reference evidence="3" key="2">
    <citation type="submission" date="2021-02" db="EMBL/GenBank/DDBJ databases">
        <title>Sulfurospirillum tamanensis sp. nov.</title>
        <authorList>
            <person name="Merkel A.Y."/>
        </authorList>
    </citation>
    <scope>NUCLEOTIDE SEQUENCE [LARGE SCALE GENOMIC DNA]</scope>
    <source>
        <strain evidence="3">T05b</strain>
    </source>
</reference>
<organism evidence="2 3">
    <name type="scientific">Sulfurospirillum tamanense</name>
    <dbReference type="NCBI Taxonomy" id="2813362"/>
    <lineage>
        <taxon>Bacteria</taxon>
        <taxon>Pseudomonadati</taxon>
        <taxon>Campylobacterota</taxon>
        <taxon>Epsilonproteobacteria</taxon>
        <taxon>Campylobacterales</taxon>
        <taxon>Sulfurospirillaceae</taxon>
        <taxon>Sulfurospirillum</taxon>
    </lineage>
</organism>
<dbReference type="Pfam" id="PF00583">
    <property type="entry name" value="Acetyltransf_1"/>
    <property type="match status" value="1"/>
</dbReference>
<dbReference type="Gene3D" id="3.40.630.30">
    <property type="match status" value="1"/>
</dbReference>
<evidence type="ECO:0000313" key="3">
    <source>
        <dbReference type="Proteomes" id="UP000703590"/>
    </source>
</evidence>
<dbReference type="RefSeq" id="WP_205459565.1">
    <property type="nucleotide sequence ID" value="NZ_JAFHKK010000022.1"/>
</dbReference>
<evidence type="ECO:0000259" key="1">
    <source>
        <dbReference type="PROSITE" id="PS51186"/>
    </source>
</evidence>
<reference evidence="2 3" key="3">
    <citation type="submission" date="2021-02" db="EMBL/GenBank/DDBJ databases">
        <authorList>
            <person name="Merkel A.Y."/>
        </authorList>
    </citation>
    <scope>NUCLEOTIDE SEQUENCE [LARGE SCALE GENOMIC DNA]</scope>
    <source>
        <strain evidence="2 3">T05b</strain>
    </source>
</reference>
<name>A0ABS2WTQ5_9BACT</name>
<dbReference type="InterPro" id="IPR000182">
    <property type="entry name" value="GNAT_dom"/>
</dbReference>
<evidence type="ECO:0000313" key="2">
    <source>
        <dbReference type="EMBL" id="MBN2965017.1"/>
    </source>
</evidence>
<sequence length="180" mass="19715">MIRQARHEDTKALAPLLYLAMGEIAHGLAGESSYEKTLAVLARYMGMSACRLSTENIWVYEEGGEVAGAMVLYAGAEACALDVPILHFLGREVPFEQECPPNGWYLDAIATAEAFRGRGIAKGLIEEGKVLGRARGHDKFWLVADAKQLALAAFYSALGFSVYEERSLLEHPYLLMGCDL</sequence>
<dbReference type="EMBL" id="JAFHKK010000022">
    <property type="protein sequence ID" value="MBN2965017.1"/>
    <property type="molecule type" value="Genomic_DNA"/>
</dbReference>
<accession>A0ABS2WTQ5</accession>
<dbReference type="InterPro" id="IPR016181">
    <property type="entry name" value="Acyl_CoA_acyltransferase"/>
</dbReference>
<feature type="domain" description="N-acetyltransferase" evidence="1">
    <location>
        <begin position="1"/>
        <end position="180"/>
    </location>
</feature>
<proteinExistence type="predicted"/>
<dbReference type="SUPFAM" id="SSF55729">
    <property type="entry name" value="Acyl-CoA N-acyltransferases (Nat)"/>
    <property type="match status" value="1"/>
</dbReference>
<protein>
    <submittedName>
        <fullName evidence="2">GNAT family N-acetyltransferase</fullName>
    </submittedName>
</protein>